<comment type="subcellular location">
    <subcellularLocation>
        <location evidence="1">Cell membrane</location>
        <topology evidence="1">Peripheral membrane protein</topology>
    </subcellularLocation>
</comment>
<dbReference type="Pfam" id="PF09422">
    <property type="entry name" value="AMER"/>
    <property type="match status" value="1"/>
</dbReference>
<gene>
    <name evidence="9" type="primary">AMER1</name>
</gene>
<feature type="region of interest" description="Disordered" evidence="7">
    <location>
        <begin position="1"/>
        <end position="57"/>
    </location>
</feature>
<feature type="compositionally biased region" description="Basic and acidic residues" evidence="7">
    <location>
        <begin position="201"/>
        <end position="232"/>
    </location>
</feature>
<feature type="region of interest" description="Disordered" evidence="7">
    <location>
        <begin position="900"/>
        <end position="936"/>
    </location>
</feature>
<sequence>MDVAEAACLEGRTGAMPPPVRDGTQQRAQEENGAADRLSGKSDASFATSEPNRVPVPAGKLKKTAFKLFGGKRSICTLPSFFGGKNKGPGKGASKKGLSKSKTHDGISDVGYEDASSGLLRSPLENRVDFPSSQLPTSHSALLGTEAHLRVSLVWPPASLSGHSEGFDKKPSSGEKSLFPSRPKKGLRGFFNSIRRHRKSKAPEPERTELEEWTAKGLAAEERAVASERDSAETLQASKKGAWKSPTVLPDSGEKPEGSAPFGVAGSPDGCQDPLEGNGSRLCGEAANPEGSPDVEVSPDSALCDSSSYGDLPNTLEPGDLKHSPPGMPSNDQLSLMFGDVTSLKSFDSLTGCGDIIAEPDMDSMTENSTSADRSKEAIKRSSCLVTYQGGGEEMAVPDEIEEYLQQVWGTTAKGEPAYEGHGPERVAKGELPGANGAKAETRLYHEGARSEADLLTPHSDQQESAPNSDEGYYDSATPGPEDEAADGLDEVKKERLPRDSYSGDALYEFYEPDDALMSPSREEPWFERKACPPEVFGWFFDFSLPDEKDLVHWMGQKGEGTETEEERLMAIQKQLLCWERQRAPALEHLESFSKDQPLREKPPREGKTRVASFIGRNPSGLGCEEVAPHAENSSLKLGRPTPSQDWKDLQEMLRPRGCLAPPFSENGSVLDGKGEHALLESCALRGLALEKSGTYPSYRTHSSRGSPTGEQPIRAESDFGEPRPGSGCELEQAVNFSQALVEFTSSGTLFSSLSESLGSSDSGSAFTQNLPALPTMVTFDIVDVEQDGEGECEQHLEMNTDDDIAASFEVFEESYLSKESFAECDERMFPGYPRSSFQSCNWSIASLPRHLHLHELGLPGPEVLSVGRRSRSLDTESLEFELASLQLSRNGFKPCEFWSPRSGTPKKGPSSLRWNVGRASAPCSPEEKEADGGALSWPGLQNVPYGKELSSSPAVKPWSGELSAPAVPSTWAALEQLDAEVPLRSLAPNAAKVPPGKSHADGAGSLETKPMARPSSLPLQTPVLPQEGRALCRAGGDSEAEKCAWALPLGENDANLPPGFGFAHSPSELMRCKPVGVDARHVSAAPQAELSPS</sequence>
<feature type="compositionally biased region" description="Polar residues" evidence="7">
    <location>
        <begin position="695"/>
        <end position="710"/>
    </location>
</feature>
<evidence type="ECO:0000256" key="5">
    <source>
        <dbReference type="ARBA" id="ARBA00023121"/>
    </source>
</evidence>
<feature type="region of interest" description="Disordered" evidence="7">
    <location>
        <begin position="160"/>
        <end position="335"/>
    </location>
</feature>
<keyword evidence="8" id="KW-1185">Reference proteome</keyword>
<feature type="compositionally biased region" description="Polar residues" evidence="7">
    <location>
        <begin position="459"/>
        <end position="468"/>
    </location>
</feature>
<dbReference type="PANTHER" id="PTHR22237:SF0">
    <property type="entry name" value="APC MEMBRANE RECRUITMENT PROTEIN 1"/>
    <property type="match status" value="1"/>
</dbReference>
<feature type="compositionally biased region" description="Basic and acidic residues" evidence="7">
    <location>
        <begin position="417"/>
        <end position="429"/>
    </location>
</feature>
<feature type="region of interest" description="Disordered" evidence="7">
    <location>
        <begin position="989"/>
        <end position="1024"/>
    </location>
</feature>
<dbReference type="PANTHER" id="PTHR22237">
    <property type="entry name" value="APC MEMBRANE RECRUITMENT PROTEIN 2-RELATED"/>
    <property type="match status" value="1"/>
</dbReference>
<evidence type="ECO:0000256" key="4">
    <source>
        <dbReference type="ARBA" id="ARBA00022687"/>
    </source>
</evidence>
<dbReference type="InterPro" id="IPR019003">
    <property type="entry name" value="AMER"/>
</dbReference>
<feature type="region of interest" description="Disordered" evidence="7">
    <location>
        <begin position="358"/>
        <end position="379"/>
    </location>
</feature>
<reference evidence="9" key="1">
    <citation type="submission" date="2025-08" db="UniProtKB">
        <authorList>
            <consortium name="RefSeq"/>
        </authorList>
    </citation>
    <scope>IDENTIFICATION</scope>
</reference>
<evidence type="ECO:0000256" key="2">
    <source>
        <dbReference type="ARBA" id="ARBA00007750"/>
    </source>
</evidence>
<keyword evidence="6" id="KW-0472">Membrane</keyword>
<evidence type="ECO:0000256" key="7">
    <source>
        <dbReference type="SAM" id="MobiDB-lite"/>
    </source>
</evidence>
<feature type="region of interest" description="Disordered" evidence="7">
    <location>
        <begin position="414"/>
        <end position="500"/>
    </location>
</feature>
<keyword evidence="3" id="KW-1003">Cell membrane</keyword>
<evidence type="ECO:0000256" key="1">
    <source>
        <dbReference type="ARBA" id="ARBA00004202"/>
    </source>
</evidence>
<dbReference type="RefSeq" id="XP_072837631.1">
    <property type="nucleotide sequence ID" value="XM_072981530.1"/>
</dbReference>
<keyword evidence="5" id="KW-0446">Lipid-binding</keyword>
<evidence type="ECO:0000313" key="8">
    <source>
        <dbReference type="Proteomes" id="UP001652642"/>
    </source>
</evidence>
<organism evidence="8 9">
    <name type="scientific">Pogona vitticeps</name>
    <name type="common">central bearded dragon</name>
    <dbReference type="NCBI Taxonomy" id="103695"/>
    <lineage>
        <taxon>Eukaryota</taxon>
        <taxon>Metazoa</taxon>
        <taxon>Chordata</taxon>
        <taxon>Craniata</taxon>
        <taxon>Vertebrata</taxon>
        <taxon>Euteleostomi</taxon>
        <taxon>Lepidosauria</taxon>
        <taxon>Squamata</taxon>
        <taxon>Bifurcata</taxon>
        <taxon>Unidentata</taxon>
        <taxon>Episquamata</taxon>
        <taxon>Toxicofera</taxon>
        <taxon>Iguania</taxon>
        <taxon>Acrodonta</taxon>
        <taxon>Agamidae</taxon>
        <taxon>Amphibolurinae</taxon>
        <taxon>Pogona</taxon>
    </lineage>
</organism>
<evidence type="ECO:0000256" key="3">
    <source>
        <dbReference type="ARBA" id="ARBA00022475"/>
    </source>
</evidence>
<name>A0ABM5EWV3_9SAUR</name>
<evidence type="ECO:0000256" key="6">
    <source>
        <dbReference type="ARBA" id="ARBA00023136"/>
    </source>
</evidence>
<evidence type="ECO:0000313" key="9">
    <source>
        <dbReference type="RefSeq" id="XP_072837631.1"/>
    </source>
</evidence>
<protein>
    <submittedName>
        <fullName evidence="9">APC membrane recruitment protein 1</fullName>
    </submittedName>
</protein>
<dbReference type="Proteomes" id="UP001652642">
    <property type="component" value="Chromosome 11"/>
</dbReference>
<dbReference type="GeneID" id="110074317"/>
<feature type="compositionally biased region" description="Basic and acidic residues" evidence="7">
    <location>
        <begin position="440"/>
        <end position="453"/>
    </location>
</feature>
<feature type="region of interest" description="Disordered" evidence="7">
    <location>
        <begin position="80"/>
        <end position="114"/>
    </location>
</feature>
<comment type="similarity">
    <text evidence="2">Belongs to the Amer family.</text>
</comment>
<proteinExistence type="inferred from homology"/>
<accession>A0ABM5EWV3</accession>
<feature type="compositionally biased region" description="Basic and acidic residues" evidence="7">
    <location>
        <begin position="490"/>
        <end position="499"/>
    </location>
</feature>
<feature type="region of interest" description="Disordered" evidence="7">
    <location>
        <begin position="695"/>
        <end position="728"/>
    </location>
</feature>
<keyword evidence="4" id="KW-0879">Wnt signaling pathway</keyword>